<dbReference type="InterPro" id="IPR024932">
    <property type="entry name" value="ApbE"/>
</dbReference>
<dbReference type="PANTHER" id="PTHR30040">
    <property type="entry name" value="THIAMINE BIOSYNTHESIS LIPOPROTEIN APBE"/>
    <property type="match status" value="1"/>
</dbReference>
<evidence type="ECO:0000256" key="5">
    <source>
        <dbReference type="ARBA" id="ARBA00022679"/>
    </source>
</evidence>
<dbReference type="InterPro" id="IPR003374">
    <property type="entry name" value="ApbE-like_sf"/>
</dbReference>
<dbReference type="Gene3D" id="3.10.520.10">
    <property type="entry name" value="ApbE-like domains"/>
    <property type="match status" value="1"/>
</dbReference>
<keyword evidence="7" id="KW-0274">FAD</keyword>
<keyword evidence="4" id="KW-0285">Flavoprotein</keyword>
<dbReference type="SUPFAM" id="SSF143631">
    <property type="entry name" value="ApbE-like"/>
    <property type="match status" value="1"/>
</dbReference>
<keyword evidence="8" id="KW-0460">Magnesium</keyword>
<evidence type="ECO:0000256" key="3">
    <source>
        <dbReference type="ARBA" id="ARBA00016337"/>
    </source>
</evidence>
<keyword evidence="11" id="KW-0449">Lipoprotein</keyword>
<organism evidence="11 12">
    <name type="scientific">Saltatorellus ferox</name>
    <dbReference type="NCBI Taxonomy" id="2528018"/>
    <lineage>
        <taxon>Bacteria</taxon>
        <taxon>Pseudomonadati</taxon>
        <taxon>Planctomycetota</taxon>
        <taxon>Planctomycetia</taxon>
        <taxon>Planctomycetia incertae sedis</taxon>
        <taxon>Saltatorellus</taxon>
    </lineage>
</organism>
<keyword evidence="5" id="KW-0808">Transferase</keyword>
<evidence type="ECO:0000256" key="9">
    <source>
        <dbReference type="ARBA" id="ARBA00031306"/>
    </source>
</evidence>
<evidence type="ECO:0000256" key="8">
    <source>
        <dbReference type="ARBA" id="ARBA00022842"/>
    </source>
</evidence>
<reference evidence="11 12" key="1">
    <citation type="submission" date="2019-02" db="EMBL/GenBank/DDBJ databases">
        <title>Deep-cultivation of Planctomycetes and their phenomic and genomic characterization uncovers novel biology.</title>
        <authorList>
            <person name="Wiegand S."/>
            <person name="Jogler M."/>
            <person name="Boedeker C."/>
            <person name="Pinto D."/>
            <person name="Vollmers J."/>
            <person name="Rivas-Marin E."/>
            <person name="Kohn T."/>
            <person name="Peeters S.H."/>
            <person name="Heuer A."/>
            <person name="Rast P."/>
            <person name="Oberbeckmann S."/>
            <person name="Bunk B."/>
            <person name="Jeske O."/>
            <person name="Meyerdierks A."/>
            <person name="Storesund J.E."/>
            <person name="Kallscheuer N."/>
            <person name="Luecker S."/>
            <person name="Lage O.M."/>
            <person name="Pohl T."/>
            <person name="Merkel B.J."/>
            <person name="Hornburger P."/>
            <person name="Mueller R.-W."/>
            <person name="Bruemmer F."/>
            <person name="Labrenz M."/>
            <person name="Spormann A.M."/>
            <person name="Op den Camp H."/>
            <person name="Overmann J."/>
            <person name="Amann R."/>
            <person name="Jetten M.S.M."/>
            <person name="Mascher T."/>
            <person name="Medema M.H."/>
            <person name="Devos D.P."/>
            <person name="Kaster A.-K."/>
            <person name="Ovreas L."/>
            <person name="Rohde M."/>
            <person name="Galperin M.Y."/>
            <person name="Jogler C."/>
        </authorList>
    </citation>
    <scope>NUCLEOTIDE SEQUENCE [LARGE SCALE GENOMIC DNA]</scope>
    <source>
        <strain evidence="11 12">Poly30</strain>
    </source>
</reference>
<evidence type="ECO:0000256" key="2">
    <source>
        <dbReference type="ARBA" id="ARBA00011955"/>
    </source>
</evidence>
<comment type="catalytic activity">
    <reaction evidence="10">
        <text>L-threonyl-[protein] + FAD = FMN-L-threonyl-[protein] + AMP + H(+)</text>
        <dbReference type="Rhea" id="RHEA:36847"/>
        <dbReference type="Rhea" id="RHEA-COMP:11060"/>
        <dbReference type="Rhea" id="RHEA-COMP:11061"/>
        <dbReference type="ChEBI" id="CHEBI:15378"/>
        <dbReference type="ChEBI" id="CHEBI:30013"/>
        <dbReference type="ChEBI" id="CHEBI:57692"/>
        <dbReference type="ChEBI" id="CHEBI:74257"/>
        <dbReference type="ChEBI" id="CHEBI:456215"/>
        <dbReference type="EC" id="2.7.1.180"/>
    </reaction>
</comment>
<dbReference type="EC" id="2.7.1.180" evidence="2"/>
<sequence>MTRPCHGSAAIALDPSQVDLGKPAVWTVLLLAVFLSCSSDGRAAKRAGRSAGASELVRMEFEHIAMGTLFQLVLFGETAELGAAAATEAFRRIDEIERVATDYDPKSEARELVSRVGEWVTVSEDLALVIRAADEACKATEGAFDATIGPASKLWRRSLRQHEWPEAATWDRAMGAVGWRQLVELREEGDELGVRLRMAGMRLDFGGIAKGVAVDEALRELASRGVLHALMDGGGDLAALGPPPASDGWKVEVRPFGDDPAGPTLRFLLSRGAIATSGDAYQGGVLWGDPPSALVVEGSVSVSRFGHILDPRSGRALPGPRAAVMTAASAAEADAFATALTVLGEGAAAPLLYEGLSNPVDDRLRCGIFFGSLETDPCVGPTFPHDGVRLLTPHPASSKE</sequence>
<evidence type="ECO:0000256" key="1">
    <source>
        <dbReference type="ARBA" id="ARBA00001946"/>
    </source>
</evidence>
<evidence type="ECO:0000313" key="11">
    <source>
        <dbReference type="EMBL" id="QDV07172.1"/>
    </source>
</evidence>
<proteinExistence type="predicted"/>
<dbReference type="Proteomes" id="UP000320390">
    <property type="component" value="Chromosome"/>
</dbReference>
<protein>
    <recommendedName>
        <fullName evidence="3">FAD:protein FMN transferase</fullName>
        <ecNumber evidence="2">2.7.1.180</ecNumber>
    </recommendedName>
    <alternativeName>
        <fullName evidence="9">Flavin transferase</fullName>
    </alternativeName>
</protein>
<keyword evidence="12" id="KW-1185">Reference proteome</keyword>
<evidence type="ECO:0000313" key="12">
    <source>
        <dbReference type="Proteomes" id="UP000320390"/>
    </source>
</evidence>
<dbReference type="EMBL" id="CP036434">
    <property type="protein sequence ID" value="QDV07172.1"/>
    <property type="molecule type" value="Genomic_DNA"/>
</dbReference>
<gene>
    <name evidence="11" type="primary">apbE_2</name>
    <name evidence="11" type="ORF">Poly30_26910</name>
</gene>
<accession>A0A518ESX2</accession>
<evidence type="ECO:0000256" key="7">
    <source>
        <dbReference type="ARBA" id="ARBA00022827"/>
    </source>
</evidence>
<evidence type="ECO:0000256" key="4">
    <source>
        <dbReference type="ARBA" id="ARBA00022630"/>
    </source>
</evidence>
<keyword evidence="6" id="KW-0479">Metal-binding</keyword>
<evidence type="ECO:0000256" key="10">
    <source>
        <dbReference type="ARBA" id="ARBA00048540"/>
    </source>
</evidence>
<comment type="cofactor">
    <cofactor evidence="1">
        <name>Mg(2+)</name>
        <dbReference type="ChEBI" id="CHEBI:18420"/>
    </cofactor>
</comment>
<dbReference type="AlphaFoldDB" id="A0A518ESX2"/>
<dbReference type="Pfam" id="PF02424">
    <property type="entry name" value="ApbE"/>
    <property type="match status" value="1"/>
</dbReference>
<evidence type="ECO:0000256" key="6">
    <source>
        <dbReference type="ARBA" id="ARBA00022723"/>
    </source>
</evidence>
<dbReference type="GO" id="GO:0016740">
    <property type="term" value="F:transferase activity"/>
    <property type="evidence" value="ECO:0007669"/>
    <property type="project" value="UniProtKB-KW"/>
</dbReference>
<dbReference type="GO" id="GO:0046872">
    <property type="term" value="F:metal ion binding"/>
    <property type="evidence" value="ECO:0007669"/>
    <property type="project" value="UniProtKB-KW"/>
</dbReference>
<dbReference type="OrthoDB" id="9778595at2"/>
<name>A0A518ESX2_9BACT</name>
<dbReference type="PANTHER" id="PTHR30040:SF2">
    <property type="entry name" value="FAD:PROTEIN FMN TRANSFERASE"/>
    <property type="match status" value="1"/>
</dbReference>